<dbReference type="AlphaFoldDB" id="A0A6N2SE23"/>
<dbReference type="RefSeq" id="WP_156353430.1">
    <property type="nucleotide sequence ID" value="NZ_CACRST010000010.1"/>
</dbReference>
<dbReference type="Pfam" id="PF19044">
    <property type="entry name" value="P-loop_TraG"/>
    <property type="match status" value="1"/>
</dbReference>
<proteinExistence type="predicted"/>
<dbReference type="InterPro" id="IPR051162">
    <property type="entry name" value="T4SS_component"/>
</dbReference>
<sequence>MSYAKSAMQACKALSVPIYETPKTVQQAIPIYKIAEDGIFLLEKKKEGEDKRFDKAYRFDDANYSLKNEEEQEEFLKLYCQFLNSMNVSFKLCIMNNNRDMEEMVKNVYVHTADPDFEELADDINANIENKIREGRNGIDQVKIFVITCERQNIDYARDFFRTIEANLKANFNRMGSRLTPLNATERLRYLHCFYRLGKEEEFDFDFHEAVKTRRDWRNAICNTFIREHADAAGRFDGKTMEMDGRFIRVLFIRKFPNSVNDEFIKMLTSVSYHTVITLDIAPIPQEVATKRLFDLYMSTERSIEKQQEQRNRARAYSSDISYEKRKEKEEIESYLDLMNDNDERLFYLGGYVVVSADSMEELEANVLSLTTTAANYSVGLEPAWFRQKEALDTALPIGCRFCDTMRPVFTQPLCAFTPFNVQELYHPGGIYLGINQVSKNIIMGDRLKLMNPHGFVLGQTGGGKGYDVKSEMIQIRLRRRDMEDLIVIDPQNEYVSIADALKGTFIDVSASSANSINPLDAETLENFHSEEAFVGDKTELMLGISEQILKHEITMGQKSIVGRCVQLVYKDYFENRKKQSPTMEDFYRILKEQPEIEAKDLKLAFELFVEGSLNYFAKQTNVDTSRHFIVYGIQNLGGDLSSVGQLVILESIRARIARNYKRGITTRLYIDEFHNLAQGYSLKFLQKLWKEARKYGGVITGITQNIVDLLETAEVQKMLGNSQYLSLLNMGENEINILGSVLGLNDETLEYLRGAEQGCGILRFGDNTYIPRANQIPKGSKIYELFNTNFQETKATKIRKRELKKEFDLLPKERQAEALKEEISRQKLDVKKMPETGE</sequence>
<dbReference type="InterPro" id="IPR027417">
    <property type="entry name" value="P-loop_NTPase"/>
</dbReference>
<evidence type="ECO:0000313" key="2">
    <source>
        <dbReference type="EMBL" id="VYS91234.1"/>
    </source>
</evidence>
<feature type="domain" description="TraG P-loop" evidence="1">
    <location>
        <begin position="451"/>
        <end position="749"/>
    </location>
</feature>
<reference evidence="2" key="1">
    <citation type="submission" date="2019-11" db="EMBL/GenBank/DDBJ databases">
        <authorList>
            <person name="Feng L."/>
        </authorList>
    </citation>
    <scope>NUCLEOTIDE SEQUENCE</scope>
    <source>
        <strain evidence="2">BgluceraseaLFYP119</strain>
    </source>
</reference>
<dbReference type="NCBIfam" id="NF045971">
    <property type="entry name" value="conju_CD1110"/>
    <property type="match status" value="1"/>
</dbReference>
<name>A0A6N2SE23_9FIRM</name>
<dbReference type="CDD" id="cd01127">
    <property type="entry name" value="TrwB_TraG_TraD_VirD4"/>
    <property type="match status" value="1"/>
</dbReference>
<dbReference type="Gene3D" id="3.40.50.300">
    <property type="entry name" value="P-loop containing nucleotide triphosphate hydrolases"/>
    <property type="match status" value="1"/>
</dbReference>
<dbReference type="PANTHER" id="PTHR30121">
    <property type="entry name" value="UNCHARACTERIZED PROTEIN YJGR-RELATED"/>
    <property type="match status" value="1"/>
</dbReference>
<protein>
    <submittedName>
        <fullName evidence="2">AAA-like domain protein</fullName>
    </submittedName>
</protein>
<evidence type="ECO:0000259" key="1">
    <source>
        <dbReference type="Pfam" id="PF19044"/>
    </source>
</evidence>
<dbReference type="InterPro" id="IPR043964">
    <property type="entry name" value="P-loop_TraG"/>
</dbReference>
<organism evidence="2">
    <name type="scientific">Blautia glucerasea</name>
    <dbReference type="NCBI Taxonomy" id="536633"/>
    <lineage>
        <taxon>Bacteria</taxon>
        <taxon>Bacillati</taxon>
        <taxon>Bacillota</taxon>
        <taxon>Clostridia</taxon>
        <taxon>Lachnospirales</taxon>
        <taxon>Lachnospiraceae</taxon>
        <taxon>Blautia</taxon>
    </lineage>
</organism>
<dbReference type="PANTHER" id="PTHR30121:SF11">
    <property type="entry name" value="AAA+ ATPASE DOMAIN-CONTAINING PROTEIN"/>
    <property type="match status" value="1"/>
</dbReference>
<dbReference type="Gene3D" id="1.10.8.730">
    <property type="match status" value="1"/>
</dbReference>
<accession>A0A6N2SE23</accession>
<gene>
    <name evidence="2" type="ORF">BGLFYP119_01080</name>
</gene>
<dbReference type="EMBL" id="CACRST010000010">
    <property type="protein sequence ID" value="VYS91234.1"/>
    <property type="molecule type" value="Genomic_DNA"/>
</dbReference>
<dbReference type="SUPFAM" id="SSF52540">
    <property type="entry name" value="P-loop containing nucleoside triphosphate hydrolases"/>
    <property type="match status" value="1"/>
</dbReference>